<accession>A0A0C3P0X1</accession>
<proteinExistence type="predicted"/>
<dbReference type="HOGENOM" id="CLU_2085768_0_0_1"/>
<evidence type="ECO:0000313" key="1">
    <source>
        <dbReference type="EMBL" id="KIO00999.1"/>
    </source>
</evidence>
<protein>
    <submittedName>
        <fullName evidence="1">Uncharacterized protein</fullName>
    </submittedName>
</protein>
<organism evidence="1 2">
    <name type="scientific">Pisolithus tinctorius Marx 270</name>
    <dbReference type="NCBI Taxonomy" id="870435"/>
    <lineage>
        <taxon>Eukaryota</taxon>
        <taxon>Fungi</taxon>
        <taxon>Dikarya</taxon>
        <taxon>Basidiomycota</taxon>
        <taxon>Agaricomycotina</taxon>
        <taxon>Agaricomycetes</taxon>
        <taxon>Agaricomycetidae</taxon>
        <taxon>Boletales</taxon>
        <taxon>Sclerodermatineae</taxon>
        <taxon>Pisolithaceae</taxon>
        <taxon>Pisolithus</taxon>
    </lineage>
</organism>
<dbReference type="AlphaFoldDB" id="A0A0C3P0X1"/>
<dbReference type="InParanoid" id="A0A0C3P0X1"/>
<keyword evidence="2" id="KW-1185">Reference proteome</keyword>
<name>A0A0C3P0X1_PISTI</name>
<gene>
    <name evidence="1" type="ORF">M404DRAFT_1003285</name>
</gene>
<dbReference type="Proteomes" id="UP000054217">
    <property type="component" value="Unassembled WGS sequence"/>
</dbReference>
<sequence>MSVQDRLLLFVGARWKICRCPQWDERRPFTAPEQRIDAQFGRGEHPCVVFSEVDPVQPRPQNVQVTTHSSACSCSSTKSSSYRASFIRAPVATPVHPGVPLRTPEYHVQLCLHCQFN</sequence>
<dbReference type="EMBL" id="KN831991">
    <property type="protein sequence ID" value="KIO00999.1"/>
    <property type="molecule type" value="Genomic_DNA"/>
</dbReference>
<reference evidence="2" key="2">
    <citation type="submission" date="2015-01" db="EMBL/GenBank/DDBJ databases">
        <title>Evolutionary Origins and Diversification of the Mycorrhizal Mutualists.</title>
        <authorList>
            <consortium name="DOE Joint Genome Institute"/>
            <consortium name="Mycorrhizal Genomics Consortium"/>
            <person name="Kohler A."/>
            <person name="Kuo A."/>
            <person name="Nagy L.G."/>
            <person name="Floudas D."/>
            <person name="Copeland A."/>
            <person name="Barry K.W."/>
            <person name="Cichocki N."/>
            <person name="Veneault-Fourrey C."/>
            <person name="LaButti K."/>
            <person name="Lindquist E.A."/>
            <person name="Lipzen A."/>
            <person name="Lundell T."/>
            <person name="Morin E."/>
            <person name="Murat C."/>
            <person name="Riley R."/>
            <person name="Ohm R."/>
            <person name="Sun H."/>
            <person name="Tunlid A."/>
            <person name="Henrissat B."/>
            <person name="Grigoriev I.V."/>
            <person name="Hibbett D.S."/>
            <person name="Martin F."/>
        </authorList>
    </citation>
    <scope>NUCLEOTIDE SEQUENCE [LARGE SCALE GENOMIC DNA]</scope>
    <source>
        <strain evidence="2">Marx 270</strain>
    </source>
</reference>
<evidence type="ECO:0000313" key="2">
    <source>
        <dbReference type="Proteomes" id="UP000054217"/>
    </source>
</evidence>
<reference evidence="1 2" key="1">
    <citation type="submission" date="2014-04" db="EMBL/GenBank/DDBJ databases">
        <authorList>
            <consortium name="DOE Joint Genome Institute"/>
            <person name="Kuo A."/>
            <person name="Kohler A."/>
            <person name="Costa M.D."/>
            <person name="Nagy L.G."/>
            <person name="Floudas D."/>
            <person name="Copeland A."/>
            <person name="Barry K.W."/>
            <person name="Cichocki N."/>
            <person name="Veneault-Fourrey C."/>
            <person name="LaButti K."/>
            <person name="Lindquist E.A."/>
            <person name="Lipzen A."/>
            <person name="Lundell T."/>
            <person name="Morin E."/>
            <person name="Murat C."/>
            <person name="Sun H."/>
            <person name="Tunlid A."/>
            <person name="Henrissat B."/>
            <person name="Grigoriev I.V."/>
            <person name="Hibbett D.S."/>
            <person name="Martin F."/>
            <person name="Nordberg H.P."/>
            <person name="Cantor M.N."/>
            <person name="Hua S.X."/>
        </authorList>
    </citation>
    <scope>NUCLEOTIDE SEQUENCE [LARGE SCALE GENOMIC DNA]</scope>
    <source>
        <strain evidence="1 2">Marx 270</strain>
    </source>
</reference>